<organism evidence="2">
    <name type="scientific">Enterococcus faecium</name>
    <name type="common">Streptococcus faecium</name>
    <dbReference type="NCBI Taxonomy" id="1352"/>
    <lineage>
        <taxon>Bacteria</taxon>
        <taxon>Bacillati</taxon>
        <taxon>Bacillota</taxon>
        <taxon>Bacilli</taxon>
        <taxon>Lactobacillales</taxon>
        <taxon>Enterococcaceae</taxon>
        <taxon>Enterococcus</taxon>
    </lineage>
</organism>
<geneLocation type="plasmid" evidence="2">
    <name>pJEG050</name>
</geneLocation>
<dbReference type="EMBL" id="KR066794">
    <property type="protein sequence ID" value="AKJ75219.1"/>
    <property type="molecule type" value="Genomic_DNA"/>
</dbReference>
<dbReference type="AlphaFoldDB" id="A0A0N7CG42"/>
<accession>A0A0N7CG42</accession>
<reference evidence="2" key="1">
    <citation type="submission" date="2015-03" db="EMBL/GenBank/DDBJ databases">
        <title>Evolutionary Whole Genome Sequencing Analysis of Enterococcus faecium from a Single Institution: the End of Multi-Locus Sequence Typing?</title>
        <authorList>
            <person name="van Hal S.J."/>
            <person name="Ip C.L.C."/>
            <person name="Ansari M.A."/>
            <person name="Wilson D.J."/>
            <person name="Espedido B.A."/>
            <person name="Jensen S.O."/>
            <person name="Bowden R."/>
        </authorList>
    </citation>
    <scope>NUCLEOTIDE SEQUENCE</scope>
    <source>
        <strain evidence="2">Efm0123</strain>
        <plasmid evidence="2">pJEG050</plasmid>
    </source>
</reference>
<dbReference type="InterPro" id="IPR025973">
    <property type="entry name" value="Cys_rich_VLP_dom"/>
</dbReference>
<proteinExistence type="predicted"/>
<keyword evidence="2" id="KW-0614">Plasmid</keyword>
<name>A0A0N7CG42_ENTFC</name>
<evidence type="ECO:0000259" key="1">
    <source>
        <dbReference type="Pfam" id="PF14194"/>
    </source>
</evidence>
<feature type="domain" description="Cysteine-rich VLP" evidence="1">
    <location>
        <begin position="14"/>
        <end position="66"/>
    </location>
</feature>
<evidence type="ECO:0000313" key="2">
    <source>
        <dbReference type="EMBL" id="AKJ75219.1"/>
    </source>
</evidence>
<dbReference type="Pfam" id="PF14194">
    <property type="entry name" value="Cys_rich_VLP"/>
    <property type="match status" value="1"/>
</dbReference>
<sequence length="128" mass="15028">MDARAMSIPRMNYPQYRKARKLTHECCNYCDGNCLLLDDGEECICVQSISYSLLCRWFKAAVLPLDAALYAEITKDRDEVKRCCECGATFTPKSNRAKYCAACSKRMRRRKEAERQRKRYWKPTHLEL</sequence>
<protein>
    <recommendedName>
        <fullName evidence="1">Cysteine-rich VLP domain-containing protein</fullName>
    </recommendedName>
</protein>